<feature type="domain" description="ShKT" evidence="3">
    <location>
        <begin position="49"/>
        <end position="84"/>
    </location>
</feature>
<keyword evidence="4" id="KW-1185">Reference proteome</keyword>
<evidence type="ECO:0000313" key="4">
    <source>
        <dbReference type="Proteomes" id="UP000887572"/>
    </source>
</evidence>
<feature type="chain" id="PRO_5037171954" evidence="2">
    <location>
        <begin position="23"/>
        <end position="84"/>
    </location>
</feature>
<protein>
    <submittedName>
        <fullName evidence="5">ShKT domain-containing protein</fullName>
    </submittedName>
</protein>
<dbReference type="Proteomes" id="UP000887572">
    <property type="component" value="Unplaced"/>
</dbReference>
<dbReference type="AlphaFoldDB" id="A0A914HIM7"/>
<evidence type="ECO:0000256" key="2">
    <source>
        <dbReference type="SAM" id="SignalP"/>
    </source>
</evidence>
<reference evidence="5" key="1">
    <citation type="submission" date="2022-11" db="UniProtKB">
        <authorList>
            <consortium name="WormBaseParasite"/>
        </authorList>
    </citation>
    <scope>IDENTIFICATION</scope>
</reference>
<sequence>MRFPPLPHPFLIILGLLPSVLFFGSAQLQLDFPPLEDHGRHHPSLMGPCLDRGGQFCDKLKRFCNDFKYQTLINKECRATCGRC</sequence>
<comment type="caution">
    <text evidence="1">Lacks conserved residue(s) required for the propagation of feature annotation.</text>
</comment>
<organism evidence="4 5">
    <name type="scientific">Globodera rostochiensis</name>
    <name type="common">Golden nematode worm</name>
    <name type="synonym">Heterodera rostochiensis</name>
    <dbReference type="NCBI Taxonomy" id="31243"/>
    <lineage>
        <taxon>Eukaryota</taxon>
        <taxon>Metazoa</taxon>
        <taxon>Ecdysozoa</taxon>
        <taxon>Nematoda</taxon>
        <taxon>Chromadorea</taxon>
        <taxon>Rhabditida</taxon>
        <taxon>Tylenchina</taxon>
        <taxon>Tylenchomorpha</taxon>
        <taxon>Tylenchoidea</taxon>
        <taxon>Heteroderidae</taxon>
        <taxon>Heteroderinae</taxon>
        <taxon>Globodera</taxon>
    </lineage>
</organism>
<dbReference type="Gene3D" id="1.10.10.1870">
    <property type="entry name" value="ShTK domain-like"/>
    <property type="match status" value="1"/>
</dbReference>
<feature type="signal peptide" evidence="2">
    <location>
        <begin position="1"/>
        <end position="22"/>
    </location>
</feature>
<dbReference type="Pfam" id="PF01549">
    <property type="entry name" value="ShK"/>
    <property type="match status" value="1"/>
</dbReference>
<evidence type="ECO:0000313" key="5">
    <source>
        <dbReference type="WBParaSite" id="Gr19_v10_g17252.t1"/>
    </source>
</evidence>
<name>A0A914HIM7_GLORO</name>
<evidence type="ECO:0000256" key="1">
    <source>
        <dbReference type="PROSITE-ProRule" id="PRU01005"/>
    </source>
</evidence>
<accession>A0A914HIM7</accession>
<dbReference type="PROSITE" id="PS51670">
    <property type="entry name" value="SHKT"/>
    <property type="match status" value="1"/>
</dbReference>
<evidence type="ECO:0000259" key="3">
    <source>
        <dbReference type="PROSITE" id="PS51670"/>
    </source>
</evidence>
<proteinExistence type="predicted"/>
<dbReference type="InterPro" id="IPR003582">
    <property type="entry name" value="ShKT_dom"/>
</dbReference>
<keyword evidence="2" id="KW-0732">Signal</keyword>
<dbReference type="WBParaSite" id="Gr19_v10_g17252.t1">
    <property type="protein sequence ID" value="Gr19_v10_g17252.t1"/>
    <property type="gene ID" value="Gr19_v10_g17252"/>
</dbReference>